<organism evidence="2">
    <name type="scientific">marine sediment metagenome</name>
    <dbReference type="NCBI Taxonomy" id="412755"/>
    <lineage>
        <taxon>unclassified sequences</taxon>
        <taxon>metagenomes</taxon>
        <taxon>ecological metagenomes</taxon>
    </lineage>
</organism>
<evidence type="ECO:0000256" key="1">
    <source>
        <dbReference type="SAM" id="Phobius"/>
    </source>
</evidence>
<reference evidence="2" key="1">
    <citation type="journal article" date="2015" name="Nature">
        <title>Complex archaea that bridge the gap between prokaryotes and eukaryotes.</title>
        <authorList>
            <person name="Spang A."/>
            <person name="Saw J.H."/>
            <person name="Jorgensen S.L."/>
            <person name="Zaremba-Niedzwiedzka K."/>
            <person name="Martijn J."/>
            <person name="Lind A.E."/>
            <person name="van Eijk R."/>
            <person name="Schleper C."/>
            <person name="Guy L."/>
            <person name="Ettema T.J."/>
        </authorList>
    </citation>
    <scope>NUCLEOTIDE SEQUENCE</scope>
</reference>
<keyword evidence="1" id="KW-1133">Transmembrane helix</keyword>
<dbReference type="AlphaFoldDB" id="A0A0F9CPE3"/>
<proteinExistence type="predicted"/>
<dbReference type="EMBL" id="LAZR01045599">
    <property type="protein sequence ID" value="KKK98481.1"/>
    <property type="molecule type" value="Genomic_DNA"/>
</dbReference>
<gene>
    <name evidence="2" type="ORF">LCGC14_2642320</name>
</gene>
<feature type="transmembrane region" description="Helical" evidence="1">
    <location>
        <begin position="66"/>
        <end position="85"/>
    </location>
</feature>
<name>A0A0F9CPE3_9ZZZZ</name>
<keyword evidence="1" id="KW-0812">Transmembrane</keyword>
<comment type="caution">
    <text evidence="2">The sequence shown here is derived from an EMBL/GenBank/DDBJ whole genome shotgun (WGS) entry which is preliminary data.</text>
</comment>
<accession>A0A0F9CPE3</accession>
<evidence type="ECO:0000313" key="2">
    <source>
        <dbReference type="EMBL" id="KKK98481.1"/>
    </source>
</evidence>
<sequence>MSYIHLKRTRVFVSALLYTSEVDTYMDLARKLAAKEEDLLWSGKCNYTPLTESFEFLSIIIPFRKILIIQVWKIISFFMVSNFYANELFSTQR</sequence>
<keyword evidence="1" id="KW-0472">Membrane</keyword>
<protein>
    <submittedName>
        <fullName evidence="2">Uncharacterized protein</fullName>
    </submittedName>
</protein>